<feature type="compositionally biased region" description="Pro residues" evidence="2">
    <location>
        <begin position="325"/>
        <end position="337"/>
    </location>
</feature>
<organism evidence="5 6">
    <name type="scientific">Plasmodium fragile</name>
    <dbReference type="NCBI Taxonomy" id="5857"/>
    <lineage>
        <taxon>Eukaryota</taxon>
        <taxon>Sar</taxon>
        <taxon>Alveolata</taxon>
        <taxon>Apicomplexa</taxon>
        <taxon>Aconoidasida</taxon>
        <taxon>Haemosporida</taxon>
        <taxon>Plasmodiidae</taxon>
        <taxon>Plasmodium</taxon>
        <taxon>Plasmodium (Plasmodium)</taxon>
    </lineage>
</organism>
<feature type="region of interest" description="Disordered" evidence="2">
    <location>
        <begin position="250"/>
        <end position="547"/>
    </location>
</feature>
<evidence type="ECO:0000313" key="5">
    <source>
        <dbReference type="EMBL" id="KJP86075.1"/>
    </source>
</evidence>
<keyword evidence="3" id="KW-0472">Membrane</keyword>
<evidence type="ECO:0000256" key="1">
    <source>
        <dbReference type="SAM" id="Coils"/>
    </source>
</evidence>
<feature type="domain" description="Schizont-infected cell agglutination C-terminal" evidence="4">
    <location>
        <begin position="682"/>
        <end position="786"/>
    </location>
</feature>
<dbReference type="AlphaFoldDB" id="A0A0D9QGB6"/>
<feature type="compositionally biased region" description="Low complexity" evidence="2">
    <location>
        <begin position="256"/>
        <end position="265"/>
    </location>
</feature>
<feature type="compositionally biased region" description="Pro residues" evidence="2">
    <location>
        <begin position="520"/>
        <end position="529"/>
    </location>
</feature>
<keyword evidence="1" id="KW-0175">Coiled coil</keyword>
<accession>A0A0D9QGB6</accession>
<evidence type="ECO:0000259" key="4">
    <source>
        <dbReference type="Pfam" id="PF12879"/>
    </source>
</evidence>
<feature type="compositionally biased region" description="Basic and acidic residues" evidence="2">
    <location>
        <begin position="500"/>
        <end position="513"/>
    </location>
</feature>
<dbReference type="OrthoDB" id="375150at2759"/>
<feature type="compositionally biased region" description="Polar residues" evidence="2">
    <location>
        <begin position="532"/>
        <end position="541"/>
    </location>
</feature>
<sequence length="1058" mass="116421">MEQQNELNEAYGANCYNSGWDDFGKGKHHHSGQTVADVVRCRVMSVAWVFANGWGTTGSANTDGVQITQEERNMFRCEVANIFGHLLKAKYCPRQRGFKRGVEYSRIAFQKMNSATTGGFGDLTGPVIDGRCTACGYGEYQRWANAINLKVVEWLMEHAHINEEIKRMEEAMPCTTQWTHYIKQLDPEHNPIKGGDRDWTSIKARLSAAGNTTLETAEKDMEGEVKKIIEKVKDAKDQILQKAKEAFQEVQKNANTDGTDTTPGTDQDKKKEDSSNGQVVTTTPEAPPAQVPEVPKDVVPEKTAPTKGYVADGVARSGDAAPAPESQPPPAAPPPQAPVEANTAGTKGPDQSTEQTSGNTATTPGVSPKPSTETSGKEDRTSTNSTGSHDDDEPVNVIAIGATRQIEVVTGNTSSYQTPTPEDIEELESRYKNYNSPVPEPGTEQYKNNDPPAGSDSSEKTQSTDSKETTSGKEPVASPAEPTTTTTTTTTGTETISKGTRGDGRTPDQKDAVVGDGNDDPPPLNPPKPGTAATNPDQGDTTGILGNPRADYCGFGLFDTADNTCPKLSGSSSPAAATDKQDAAPRTSVTDTQVPVSSKQDPSSTTGMNTALELDPAINVIGAGGHFGPGPTPGPKGQSPHNVEHDGPFFPDLTDTVLTATTPALFFLASVIVALLGYSLWKYFAHLAKRRRTYRTVRDVPSPPLDAEILEHLQRGDLPPPAYWYTMVRDRQPGRLPGARRRQARVNRRTIIELHLQVLHECEATEWKSVKDDYLHILVQEFAQDLMRDPIMCSSILDAPSTNQGLSGINGSSTVDPPIDSDGIDPCRPNEDNPDPWSCMETIEFATDTSASNDPDPWRCMETIHVETQNSRPSDHGAAPSYCTQWINWIERNKHLLQECTTQPWFNALKLEWKQYVREHMAADEDNGQREFGEAATPPMNTLRLWKEWVAQQHRQMRMYTEELCQHLLNNVEEETASHKREVQRVAKHLEVENVMAAEHVLRVTDAPRSQLHRQSYMQKPLTAQTWILILALVIEQCELESRLKENELYVDELLQQL</sequence>
<dbReference type="RefSeq" id="XP_012337299.1">
    <property type="nucleotide sequence ID" value="XM_012481876.1"/>
</dbReference>
<dbReference type="EMBL" id="KQ001702">
    <property type="protein sequence ID" value="KJP86075.1"/>
    <property type="molecule type" value="Genomic_DNA"/>
</dbReference>
<dbReference type="Pfam" id="PF12879">
    <property type="entry name" value="SICA_C"/>
    <property type="match status" value="1"/>
</dbReference>
<feature type="region of interest" description="Disordered" evidence="2">
    <location>
        <begin position="567"/>
        <end position="643"/>
    </location>
</feature>
<evidence type="ECO:0000313" key="6">
    <source>
        <dbReference type="Proteomes" id="UP000054561"/>
    </source>
</evidence>
<dbReference type="VEuPathDB" id="PlasmoDB:AK88_04266"/>
<evidence type="ECO:0000256" key="2">
    <source>
        <dbReference type="SAM" id="MobiDB-lite"/>
    </source>
</evidence>
<feature type="transmembrane region" description="Helical" evidence="3">
    <location>
        <begin position="664"/>
        <end position="685"/>
    </location>
</feature>
<name>A0A0D9QGB6_PLAFR</name>
<feature type="compositionally biased region" description="Low complexity" evidence="2">
    <location>
        <begin position="483"/>
        <end position="495"/>
    </location>
</feature>
<dbReference type="InterPro" id="IPR024288">
    <property type="entry name" value="SICA_C"/>
</dbReference>
<reference evidence="5 6" key="1">
    <citation type="submission" date="2014-03" db="EMBL/GenBank/DDBJ databases">
        <title>The Genome Sequence of Plasmodium fragile nilgiri.</title>
        <authorList>
            <consortium name="The Broad Institute Genomics Platform"/>
            <consortium name="The Broad Institute Genome Sequencing Center for Infectious Disease"/>
            <person name="Neafsey D."/>
            <person name="Duraisingh M."/>
            <person name="Young S.K."/>
            <person name="Zeng Q."/>
            <person name="Gargeya S."/>
            <person name="Abouelleil A."/>
            <person name="Alvarado L."/>
            <person name="Chapman S.B."/>
            <person name="Gainer-Dewar J."/>
            <person name="Goldberg J."/>
            <person name="Griggs A."/>
            <person name="Gujja S."/>
            <person name="Hansen M."/>
            <person name="Howarth C."/>
            <person name="Imamovic A."/>
            <person name="Larimer J."/>
            <person name="Pearson M."/>
            <person name="Poon T.W."/>
            <person name="Priest M."/>
            <person name="Roberts A."/>
            <person name="Saif S."/>
            <person name="Shea T."/>
            <person name="Sykes S."/>
            <person name="Wortman J."/>
            <person name="Nusbaum C."/>
            <person name="Birren B."/>
        </authorList>
    </citation>
    <scope>NUCLEOTIDE SEQUENCE [LARGE SCALE GENOMIC DNA]</scope>
    <source>
        <strain evidence="6">nilgiri</strain>
    </source>
</reference>
<feature type="compositionally biased region" description="Polar residues" evidence="2">
    <location>
        <begin position="587"/>
        <end position="609"/>
    </location>
</feature>
<feature type="compositionally biased region" description="Polar residues" evidence="2">
    <location>
        <begin position="410"/>
        <end position="420"/>
    </location>
</feature>
<feature type="compositionally biased region" description="Polar residues" evidence="2">
    <location>
        <begin position="343"/>
        <end position="374"/>
    </location>
</feature>
<dbReference type="Proteomes" id="UP000054561">
    <property type="component" value="Unassembled WGS sequence"/>
</dbReference>
<keyword evidence="3" id="KW-1133">Transmembrane helix</keyword>
<evidence type="ECO:0000256" key="3">
    <source>
        <dbReference type="SAM" id="Phobius"/>
    </source>
</evidence>
<keyword evidence="3" id="KW-0812">Transmembrane</keyword>
<proteinExistence type="predicted"/>
<gene>
    <name evidence="5" type="ORF">AK88_04266</name>
</gene>
<feature type="coiled-coil region" evidence="1">
    <location>
        <begin position="218"/>
        <end position="249"/>
    </location>
</feature>
<protein>
    <recommendedName>
        <fullName evidence="4">Schizont-infected cell agglutination C-terminal domain-containing protein</fullName>
    </recommendedName>
</protein>
<dbReference type="GeneID" id="24269580"/>
<keyword evidence="6" id="KW-1185">Reference proteome</keyword>